<name>A0A0P1GK85_9RHOB</name>
<evidence type="ECO:0000259" key="4">
    <source>
        <dbReference type="Pfam" id="PF09375"/>
    </source>
</evidence>
<dbReference type="RefSeq" id="WP_058288403.1">
    <property type="nucleotide sequence ID" value="NZ_CYSD01000009.1"/>
</dbReference>
<evidence type="ECO:0000256" key="3">
    <source>
        <dbReference type="SAM" id="SignalP"/>
    </source>
</evidence>
<dbReference type="InterPro" id="IPR018976">
    <property type="entry name" value="Imelysin-like"/>
</dbReference>
<feature type="domain" description="Imelysin-like" evidence="4">
    <location>
        <begin position="35"/>
        <end position="310"/>
    </location>
</feature>
<dbReference type="Gene3D" id="1.20.1420.20">
    <property type="entry name" value="M75 peptidase, HXXE motif"/>
    <property type="match status" value="1"/>
</dbReference>
<accession>A0A0P1GK85</accession>
<keyword evidence="2 3" id="KW-0732">Signal</keyword>
<sequence>MRQFLKPLAFAFTLAASPALSASAPVVRDIVEGHILPGFEALATSSAALDETAQAHCAPTDPDLRAAFNTAFDAWVRVSHLRFGPTEQGDRGFALAFWPDKRSKTPKALSALLASQDPSITTPAGMASQSVATRGFYALERLIYDPQYAQTTNATYLCSLIQGVTGDIAHITAAINADWTGGYGTLLLLAGNDSFRDPREAGQQLLTALLTGIEFTADMRLGRPLGTFERPRPERAEAWRSKRSLRHVILSLEATRDMAARLSGGDAALDRQFQHALDRAHALADDPIFAGVSDPQVRFQIESLQQEIRNIDQTIANDVAPRLGIAPGFNSLDGD</sequence>
<dbReference type="Proteomes" id="UP000052022">
    <property type="component" value="Unassembled WGS sequence"/>
</dbReference>
<dbReference type="OrthoDB" id="5729110at2"/>
<dbReference type="CDD" id="cd14659">
    <property type="entry name" value="Imelysin-like_IPPA"/>
    <property type="match status" value="1"/>
</dbReference>
<organism evidence="5 6">
    <name type="scientific">Tritonibacter multivorans</name>
    <dbReference type="NCBI Taxonomy" id="928856"/>
    <lineage>
        <taxon>Bacteria</taxon>
        <taxon>Pseudomonadati</taxon>
        <taxon>Pseudomonadota</taxon>
        <taxon>Alphaproteobacteria</taxon>
        <taxon>Rhodobacterales</taxon>
        <taxon>Paracoccaceae</taxon>
        <taxon>Tritonibacter</taxon>
    </lineage>
</organism>
<reference evidence="5 6" key="1">
    <citation type="submission" date="2015-09" db="EMBL/GenBank/DDBJ databases">
        <authorList>
            <consortium name="Swine Surveillance"/>
        </authorList>
    </citation>
    <scope>NUCLEOTIDE SEQUENCE [LARGE SCALE GENOMIC DNA]</scope>
    <source>
        <strain evidence="5 6">CECT 7557</strain>
    </source>
</reference>
<evidence type="ECO:0000313" key="5">
    <source>
        <dbReference type="EMBL" id="CUH75141.1"/>
    </source>
</evidence>
<feature type="chain" id="PRO_5006063522" evidence="3">
    <location>
        <begin position="22"/>
        <end position="335"/>
    </location>
</feature>
<keyword evidence="6" id="KW-1185">Reference proteome</keyword>
<dbReference type="AlphaFoldDB" id="A0A0P1GK85"/>
<dbReference type="Pfam" id="PF09375">
    <property type="entry name" value="Peptidase_M75"/>
    <property type="match status" value="1"/>
</dbReference>
<feature type="signal peptide" evidence="3">
    <location>
        <begin position="1"/>
        <end position="21"/>
    </location>
</feature>
<dbReference type="InterPro" id="IPR034984">
    <property type="entry name" value="Imelysin-like_IPPA"/>
</dbReference>
<comment type="subcellular location">
    <subcellularLocation>
        <location evidence="1">Cell envelope</location>
    </subcellularLocation>
</comment>
<dbReference type="InterPro" id="IPR038352">
    <property type="entry name" value="Imelysin_sf"/>
</dbReference>
<protein>
    <submittedName>
        <fullName evidence="5">Iron-regulated protein A</fullName>
    </submittedName>
</protein>
<gene>
    <name evidence="5" type="primary">irpA_1</name>
    <name evidence="5" type="ORF">TRM7557_00240</name>
</gene>
<dbReference type="GO" id="GO:0030313">
    <property type="term" value="C:cell envelope"/>
    <property type="evidence" value="ECO:0007669"/>
    <property type="project" value="UniProtKB-SubCell"/>
</dbReference>
<evidence type="ECO:0000313" key="6">
    <source>
        <dbReference type="Proteomes" id="UP000052022"/>
    </source>
</evidence>
<evidence type="ECO:0000256" key="1">
    <source>
        <dbReference type="ARBA" id="ARBA00004196"/>
    </source>
</evidence>
<evidence type="ECO:0000256" key="2">
    <source>
        <dbReference type="ARBA" id="ARBA00022729"/>
    </source>
</evidence>
<proteinExistence type="predicted"/>
<dbReference type="EMBL" id="CYSD01000009">
    <property type="protein sequence ID" value="CUH75141.1"/>
    <property type="molecule type" value="Genomic_DNA"/>
</dbReference>
<dbReference type="STRING" id="928856.SAMN04488049_1314"/>